<dbReference type="GeneID" id="185072"/>
<evidence type="ECO:0000256" key="3">
    <source>
        <dbReference type="ARBA" id="ARBA00023242"/>
    </source>
</evidence>
<dbReference type="STRING" id="6239.F28F8.7a.1"/>
<feature type="region of interest" description="Disordered" evidence="4">
    <location>
        <begin position="82"/>
        <end position="102"/>
    </location>
</feature>
<dbReference type="AGR" id="WB:WBGene00009224"/>
<evidence type="ECO:0000313" key="6">
    <source>
        <dbReference type="EMBL" id="CAB03010.1"/>
    </source>
</evidence>
<name>O18691_CAEEL</name>
<dbReference type="UCSC" id="F28F8.7">
    <property type="organism name" value="c. elegans"/>
</dbReference>
<dbReference type="PANTHER" id="PTHR16089">
    <property type="entry name" value="REST COREPRESSOR COREST PROTEIN-RELATED"/>
    <property type="match status" value="1"/>
</dbReference>
<dbReference type="CTD" id="185072"/>
<sequence>MLRRLHISKPQFAKKAIIWLEHGDEESIAPNILETEGESSGEENVDNPLIAKKSIRKITPARSFEKKKNPLQPLNIKNVKKVRKNSSDSVCSSKKSGKQASVDQVPPLLQRALCTKSRSPKNSENFLYLENAVGREHQAHVGPFKKLRGRDEEEDRDERMWCPPDDDQNLDYDLLKNAYWRAIWRQFENHIPMEVALQWLMINDYSIEKSLDSIDQVLPDLPRAFQPLRVVQIERFKDALKKMKKGPILREIQKNCMPNYNLDEIHHFCHAFQHHIMEKTSKSCHCNEPLCEDLEFQPRWACQNCNKALKYYDPIPDDTKLCLICSTYQGITGNTRPSKATVFSKEEANKVISWNTLMRTSSGSLSREEFEKIYALKRSELTKEEIEILGHNDNINRHLAVEKRISAMSTSEKLKPYSIPLFQKCGYQNGHHMIVEVCPGVAEKLKTMIVSVKNSKNFERVQRP</sequence>
<accession>O18691</accession>
<dbReference type="GO" id="GO:0003714">
    <property type="term" value="F:transcription corepressor activity"/>
    <property type="evidence" value="ECO:0000318"/>
    <property type="project" value="GO_Central"/>
</dbReference>
<dbReference type="PANTHER" id="PTHR16089:SF42">
    <property type="entry name" value="ELM2 DOMAIN-CONTAINING PROTEIN"/>
    <property type="match status" value="1"/>
</dbReference>
<feature type="domain" description="ELM2" evidence="5">
    <location>
        <begin position="129"/>
        <end position="218"/>
    </location>
</feature>
<dbReference type="PROSITE" id="PS51156">
    <property type="entry name" value="ELM2"/>
    <property type="match status" value="1"/>
</dbReference>
<dbReference type="InParanoid" id="O18691"/>
<dbReference type="FunCoup" id="O18691">
    <property type="interactions" value="4"/>
</dbReference>
<dbReference type="RefSeq" id="NP_506874.1">
    <property type="nucleotide sequence ID" value="NM_074473.1"/>
</dbReference>
<dbReference type="eggNOG" id="ENOG502S9JK">
    <property type="taxonomic scope" value="Eukaryota"/>
</dbReference>
<dbReference type="InterPro" id="IPR051066">
    <property type="entry name" value="Trans_reg/Corepressor"/>
</dbReference>
<evidence type="ECO:0000256" key="4">
    <source>
        <dbReference type="SAM" id="MobiDB-lite"/>
    </source>
</evidence>
<gene>
    <name evidence="6" type="ORF">CELE_F28F8.7</name>
    <name evidence="6 8" type="ORF">F28F8.7</name>
</gene>
<protein>
    <submittedName>
        <fullName evidence="6">ELM2 domain-containing protein</fullName>
    </submittedName>
</protein>
<dbReference type="Proteomes" id="UP000001940">
    <property type="component" value="Chromosome V"/>
</dbReference>
<dbReference type="Bgee" id="WBGene00009224">
    <property type="expression patterns" value="Expressed in adult organism and 3 other cell types or tissues"/>
</dbReference>
<evidence type="ECO:0000259" key="5">
    <source>
        <dbReference type="PROSITE" id="PS51156"/>
    </source>
</evidence>
<dbReference type="GO" id="GO:0006357">
    <property type="term" value="P:regulation of transcription by RNA polymerase II"/>
    <property type="evidence" value="ECO:0000318"/>
    <property type="project" value="GO_Central"/>
</dbReference>
<evidence type="ECO:0000256" key="2">
    <source>
        <dbReference type="ARBA" id="ARBA00023163"/>
    </source>
</evidence>
<dbReference type="EMBL" id="BX284605">
    <property type="protein sequence ID" value="CAB03010.1"/>
    <property type="molecule type" value="Genomic_DNA"/>
</dbReference>
<dbReference type="SMART" id="SM01189">
    <property type="entry name" value="ELM2"/>
    <property type="match status" value="1"/>
</dbReference>
<dbReference type="WormBase" id="F28F8.7a">
    <property type="protein sequence ID" value="CE09761"/>
    <property type="gene ID" value="WBGene00009224"/>
</dbReference>
<keyword evidence="1" id="KW-0805">Transcription regulation</keyword>
<dbReference type="AlphaFoldDB" id="O18691"/>
<keyword evidence="3" id="KW-0539">Nucleus</keyword>
<dbReference type="PIR" id="T21505">
    <property type="entry name" value="T21505"/>
</dbReference>
<dbReference type="PaxDb" id="6239-F28F8.7"/>
<dbReference type="GO" id="GO:0045892">
    <property type="term" value="P:negative regulation of DNA-templated transcription"/>
    <property type="evidence" value="ECO:0000318"/>
    <property type="project" value="GO_Central"/>
</dbReference>
<proteinExistence type="predicted"/>
<dbReference type="HOGENOM" id="CLU_589555_0_0_1"/>
<dbReference type="GO" id="GO:0000118">
    <property type="term" value="C:histone deacetylase complex"/>
    <property type="evidence" value="ECO:0000318"/>
    <property type="project" value="GO_Central"/>
</dbReference>
<keyword evidence="7" id="KW-1185">Reference proteome</keyword>
<evidence type="ECO:0000313" key="7">
    <source>
        <dbReference type="Proteomes" id="UP000001940"/>
    </source>
</evidence>
<dbReference type="ExpressionAtlas" id="O18691">
    <property type="expression patterns" value="baseline"/>
</dbReference>
<dbReference type="PhylomeDB" id="O18691"/>
<dbReference type="OrthoDB" id="10363289at2759"/>
<evidence type="ECO:0000256" key="1">
    <source>
        <dbReference type="ARBA" id="ARBA00023015"/>
    </source>
</evidence>
<dbReference type="GO" id="GO:0005667">
    <property type="term" value="C:transcription regulator complex"/>
    <property type="evidence" value="ECO:0000318"/>
    <property type="project" value="GO_Central"/>
</dbReference>
<keyword evidence="2" id="KW-0804">Transcription</keyword>
<dbReference type="InterPro" id="IPR000949">
    <property type="entry name" value="ELM2_dom"/>
</dbReference>
<organism evidence="6 7">
    <name type="scientific">Caenorhabditis elegans</name>
    <dbReference type="NCBI Taxonomy" id="6239"/>
    <lineage>
        <taxon>Eukaryota</taxon>
        <taxon>Metazoa</taxon>
        <taxon>Ecdysozoa</taxon>
        <taxon>Nematoda</taxon>
        <taxon>Chromadorea</taxon>
        <taxon>Rhabditida</taxon>
        <taxon>Rhabditina</taxon>
        <taxon>Rhabditomorpha</taxon>
        <taxon>Rhabditoidea</taxon>
        <taxon>Rhabditidae</taxon>
        <taxon>Peloderinae</taxon>
        <taxon>Caenorhabditis</taxon>
    </lineage>
</organism>
<evidence type="ECO:0000313" key="8">
    <source>
        <dbReference type="WormBase" id="F28F8.7a"/>
    </source>
</evidence>
<reference evidence="6 7" key="1">
    <citation type="journal article" date="1998" name="Science">
        <title>Genome sequence of the nematode C. elegans: a platform for investigating biology.</title>
        <authorList>
            <consortium name="The C. elegans sequencing consortium"/>
            <person name="Sulson J.E."/>
            <person name="Waterston R."/>
        </authorList>
    </citation>
    <scope>NUCLEOTIDE SEQUENCE [LARGE SCALE GENOMIC DNA]</scope>
    <source>
        <strain evidence="6 7">Bristol N2</strain>
    </source>
</reference>